<evidence type="ECO:0000256" key="4">
    <source>
        <dbReference type="PROSITE-ProRule" id="PRU00510"/>
    </source>
</evidence>
<dbReference type="NCBIfam" id="TIGR02419">
    <property type="entry name" value="C4_traR_proteo"/>
    <property type="match status" value="1"/>
</dbReference>
<evidence type="ECO:0000259" key="6">
    <source>
        <dbReference type="Pfam" id="PF01258"/>
    </source>
</evidence>
<evidence type="ECO:0000256" key="5">
    <source>
        <dbReference type="SAM" id="MobiDB-lite"/>
    </source>
</evidence>
<dbReference type="Pfam" id="PF01258">
    <property type="entry name" value="zf-dskA_traR"/>
    <property type="match status" value="1"/>
</dbReference>
<proteinExistence type="predicted"/>
<dbReference type="Proteomes" id="UP000236220">
    <property type="component" value="Unassembled WGS sequence"/>
</dbReference>
<keyword evidence="8" id="KW-1185">Reference proteome</keyword>
<dbReference type="EMBL" id="NPZB01000001">
    <property type="protein sequence ID" value="PNS09653.1"/>
    <property type="molecule type" value="Genomic_DNA"/>
</dbReference>
<dbReference type="PROSITE" id="PS51128">
    <property type="entry name" value="ZF_DKSA_2"/>
    <property type="match status" value="1"/>
</dbReference>
<evidence type="ECO:0000313" key="8">
    <source>
        <dbReference type="Proteomes" id="UP000236220"/>
    </source>
</evidence>
<reference evidence="7 8" key="1">
    <citation type="submission" date="2017-08" db="EMBL/GenBank/DDBJ databases">
        <title>Lysobacter sylvestris genome.</title>
        <authorList>
            <person name="Zhang D.-C."/>
            <person name="Albuquerque L."/>
            <person name="Franca L."/>
            <person name="Froufe H.J.C."/>
            <person name="Barroso C."/>
            <person name="Egas C."/>
            <person name="Da Costa M."/>
            <person name="Margesin R."/>
        </authorList>
    </citation>
    <scope>NUCLEOTIDE SEQUENCE [LARGE SCALE GENOMIC DNA]</scope>
    <source>
        <strain evidence="7 8">AM20-91</strain>
    </source>
</reference>
<feature type="region of interest" description="Disordered" evidence="5">
    <location>
        <begin position="79"/>
        <end position="101"/>
    </location>
</feature>
<name>A0A2K1Q3R3_9GAMM</name>
<keyword evidence="1" id="KW-0479">Metal-binding</keyword>
<dbReference type="InterPro" id="IPR020460">
    <property type="entry name" value="Znf_C4-type_bac"/>
</dbReference>
<dbReference type="SUPFAM" id="SSF57716">
    <property type="entry name" value="Glucocorticoid receptor-like (DNA-binding domain)"/>
    <property type="match status" value="1"/>
</dbReference>
<keyword evidence="2" id="KW-0863">Zinc-finger</keyword>
<comment type="caution">
    <text evidence="7">The sequence shown here is derived from an EMBL/GenBank/DDBJ whole genome shotgun (WGS) entry which is preliminary data.</text>
</comment>
<dbReference type="InterPro" id="IPR000962">
    <property type="entry name" value="Znf_DskA_TraR"/>
</dbReference>
<dbReference type="GO" id="GO:1900378">
    <property type="term" value="P:positive regulation of secondary metabolite biosynthetic process"/>
    <property type="evidence" value="ECO:0007669"/>
    <property type="project" value="TreeGrafter"/>
</dbReference>
<dbReference type="NCBIfam" id="NF008243">
    <property type="entry name" value="PRK11019.1"/>
    <property type="match status" value="1"/>
</dbReference>
<feature type="domain" description="Zinc finger DksA/TraR C4-type" evidence="6">
    <location>
        <begin position="48"/>
        <end position="80"/>
    </location>
</feature>
<keyword evidence="3" id="KW-0862">Zinc</keyword>
<dbReference type="InterPro" id="IPR012783">
    <property type="entry name" value="Znf_C4_TraR"/>
</dbReference>
<dbReference type="GO" id="GO:0008270">
    <property type="term" value="F:zinc ion binding"/>
    <property type="evidence" value="ECO:0007669"/>
    <property type="project" value="UniProtKB-KW"/>
</dbReference>
<evidence type="ECO:0000256" key="3">
    <source>
        <dbReference type="ARBA" id="ARBA00022833"/>
    </source>
</evidence>
<dbReference type="PANTHER" id="PTHR38777:SF1">
    <property type="entry name" value="DNAK SUPPRESSOR PROTEIN"/>
    <property type="match status" value="1"/>
</dbReference>
<dbReference type="InterPro" id="IPR020458">
    <property type="entry name" value="Znf_DskA_TraR_CS"/>
</dbReference>
<gene>
    <name evidence="7" type="ORF">Lysil_1282</name>
</gene>
<dbReference type="PROSITE" id="PS01102">
    <property type="entry name" value="ZF_DKSA_1"/>
    <property type="match status" value="1"/>
</dbReference>
<accession>A0A2K1Q3R3</accession>
<evidence type="ECO:0000256" key="2">
    <source>
        <dbReference type="ARBA" id="ARBA00022771"/>
    </source>
</evidence>
<organism evidence="7 8">
    <name type="scientific">Solilutibacter silvestris</name>
    <dbReference type="NCBI Taxonomy" id="1645665"/>
    <lineage>
        <taxon>Bacteria</taxon>
        <taxon>Pseudomonadati</taxon>
        <taxon>Pseudomonadota</taxon>
        <taxon>Gammaproteobacteria</taxon>
        <taxon>Lysobacterales</taxon>
        <taxon>Lysobacteraceae</taxon>
        <taxon>Solilutibacter</taxon>
    </lineage>
</organism>
<evidence type="ECO:0000256" key="1">
    <source>
        <dbReference type="ARBA" id="ARBA00022723"/>
    </source>
</evidence>
<dbReference type="Gene3D" id="1.20.120.910">
    <property type="entry name" value="DksA, coiled-coil domain"/>
    <property type="match status" value="1"/>
</dbReference>
<protein>
    <submittedName>
        <fullName evidence="7">TraR zinc finger protein</fullName>
    </submittedName>
</protein>
<evidence type="ECO:0000313" key="7">
    <source>
        <dbReference type="EMBL" id="PNS09653.1"/>
    </source>
</evidence>
<dbReference type="PANTHER" id="PTHR38777">
    <property type="entry name" value="FELS-2 PROPHAGE PROTEIN"/>
    <property type="match status" value="1"/>
</dbReference>
<sequence>MSKPSTTTVAATDMATGWAGDGAVQDQIDATVKDAIKRARSQLPQGPSLEHCEECGAAIPEARRKALPGVRLCVPCQEARDAEDAHSSGYNRRGSKDSQLR</sequence>
<dbReference type="PRINTS" id="PR00618">
    <property type="entry name" value="DKSAZNFINGER"/>
</dbReference>
<dbReference type="AlphaFoldDB" id="A0A2K1Q3R3"/>
<feature type="zinc finger region" description="dksA C4-type" evidence="4">
    <location>
        <begin position="52"/>
        <end position="76"/>
    </location>
</feature>